<feature type="domain" description="4-oxalocrotonate tautomerase-like" evidence="2">
    <location>
        <begin position="2"/>
        <end position="48"/>
    </location>
</feature>
<proteinExistence type="predicted"/>
<sequence>MPHLQFDTDAGPTAAQKEALAATVTDLYTDHMETSPGHVAVTIRDRDPAELHLGRAVEGALVVLDADIREGRPFELKRAFALATMEYLIDEWGVPEANLKATFTAHAGEEMMGYDRVGGDWEE</sequence>
<dbReference type="SUPFAM" id="SSF55331">
    <property type="entry name" value="Tautomerase/MIF"/>
    <property type="match status" value="1"/>
</dbReference>
<evidence type="ECO:0000259" key="2">
    <source>
        <dbReference type="Pfam" id="PF01361"/>
    </source>
</evidence>
<dbReference type="RefSeq" id="WP_284063155.1">
    <property type="nucleotide sequence ID" value="NZ_CP126158.1"/>
</dbReference>
<protein>
    <submittedName>
        <fullName evidence="3">4-oxalocrotonate tautomerase family protein</fullName>
    </submittedName>
</protein>
<evidence type="ECO:0000313" key="3">
    <source>
        <dbReference type="EMBL" id="MFC6786364.1"/>
    </source>
</evidence>
<name>A0ABD5TAS8_9EURY</name>
<dbReference type="GO" id="GO:0016853">
    <property type="term" value="F:isomerase activity"/>
    <property type="evidence" value="ECO:0007669"/>
    <property type="project" value="UniProtKB-KW"/>
</dbReference>
<dbReference type="Pfam" id="PF01361">
    <property type="entry name" value="Tautomerase"/>
    <property type="match status" value="1"/>
</dbReference>
<organism evidence="3 4">
    <name type="scientific">Halobaculum halobium</name>
    <dbReference type="NCBI Taxonomy" id="3032281"/>
    <lineage>
        <taxon>Archaea</taxon>
        <taxon>Methanobacteriati</taxon>
        <taxon>Methanobacteriota</taxon>
        <taxon>Stenosarchaea group</taxon>
        <taxon>Halobacteria</taxon>
        <taxon>Halobacteriales</taxon>
        <taxon>Haloferacaceae</taxon>
        <taxon>Halobaculum</taxon>
    </lineage>
</organism>
<accession>A0ABD5TAS8</accession>
<reference evidence="3 4" key="1">
    <citation type="journal article" date="2019" name="Int. J. Syst. Evol. Microbiol.">
        <title>The Global Catalogue of Microorganisms (GCM) 10K type strain sequencing project: providing services to taxonomists for standard genome sequencing and annotation.</title>
        <authorList>
            <consortium name="The Broad Institute Genomics Platform"/>
            <consortium name="The Broad Institute Genome Sequencing Center for Infectious Disease"/>
            <person name="Wu L."/>
            <person name="Ma J."/>
        </authorList>
    </citation>
    <scope>NUCLEOTIDE SEQUENCE [LARGE SCALE GENOMIC DNA]</scope>
    <source>
        <strain evidence="3 4">SYNS20</strain>
    </source>
</reference>
<dbReference type="EMBL" id="JBHSWX010000012">
    <property type="protein sequence ID" value="MFC6786364.1"/>
    <property type="molecule type" value="Genomic_DNA"/>
</dbReference>
<dbReference type="AlphaFoldDB" id="A0ABD5TAS8"/>
<evidence type="ECO:0000313" key="4">
    <source>
        <dbReference type="Proteomes" id="UP001596443"/>
    </source>
</evidence>
<dbReference type="InterPro" id="IPR004370">
    <property type="entry name" value="4-OT-like_dom"/>
</dbReference>
<dbReference type="Gene3D" id="3.30.429.10">
    <property type="entry name" value="Macrophage Migration Inhibitory Factor"/>
    <property type="match status" value="1"/>
</dbReference>
<evidence type="ECO:0000256" key="1">
    <source>
        <dbReference type="ARBA" id="ARBA00023235"/>
    </source>
</evidence>
<dbReference type="GeneID" id="81209436"/>
<dbReference type="InterPro" id="IPR014347">
    <property type="entry name" value="Tautomerase/MIF_sf"/>
</dbReference>
<gene>
    <name evidence="3" type="ORF">ACFQFD_10290</name>
</gene>
<comment type="caution">
    <text evidence="3">The sequence shown here is derived from an EMBL/GenBank/DDBJ whole genome shotgun (WGS) entry which is preliminary data.</text>
</comment>
<dbReference type="Proteomes" id="UP001596443">
    <property type="component" value="Unassembled WGS sequence"/>
</dbReference>
<keyword evidence="4" id="KW-1185">Reference proteome</keyword>
<keyword evidence="1" id="KW-0413">Isomerase</keyword>